<comment type="cofactor">
    <cofactor evidence="2 7">
        <name>NADP(+)</name>
        <dbReference type="ChEBI" id="CHEBI:58349"/>
    </cofactor>
</comment>
<dbReference type="Gene3D" id="3.90.25.10">
    <property type="entry name" value="UDP-galactose 4-epimerase, domain 1"/>
    <property type="match status" value="1"/>
</dbReference>
<dbReference type="SUPFAM" id="SSF51735">
    <property type="entry name" value="NAD(P)-binding Rossmann-fold domains"/>
    <property type="match status" value="1"/>
</dbReference>
<evidence type="ECO:0000256" key="6">
    <source>
        <dbReference type="ARBA" id="ARBA00059383"/>
    </source>
</evidence>
<keyword evidence="10" id="KW-1185">Reference proteome</keyword>
<evidence type="ECO:0000256" key="7">
    <source>
        <dbReference type="HAMAP-Rule" id="MF_00955"/>
    </source>
</evidence>
<comment type="similarity">
    <text evidence="3 7">Belongs to the NAD(P)-dependent epimerase/dehydratase family. GDP-mannose 4,6-dehydratase subfamily.</text>
</comment>
<dbReference type="PANTHER" id="PTHR43715">
    <property type="entry name" value="GDP-MANNOSE 4,6-DEHYDRATASE"/>
    <property type="match status" value="1"/>
</dbReference>
<evidence type="ECO:0000256" key="5">
    <source>
        <dbReference type="ARBA" id="ARBA00023239"/>
    </source>
</evidence>
<dbReference type="EC" id="4.2.1.47" evidence="4 7"/>
<dbReference type="Pfam" id="PF16363">
    <property type="entry name" value="GDP_Man_Dehyd"/>
    <property type="match status" value="1"/>
</dbReference>
<comment type="catalytic activity">
    <reaction evidence="1 7">
        <text>GDP-alpha-D-mannose = GDP-4-dehydro-alpha-D-rhamnose + H2O</text>
        <dbReference type="Rhea" id="RHEA:23820"/>
        <dbReference type="ChEBI" id="CHEBI:15377"/>
        <dbReference type="ChEBI" id="CHEBI:57527"/>
        <dbReference type="ChEBI" id="CHEBI:57964"/>
        <dbReference type="EC" id="4.2.1.47"/>
    </reaction>
</comment>
<evidence type="ECO:0000259" key="8">
    <source>
        <dbReference type="Pfam" id="PF16363"/>
    </source>
</evidence>
<dbReference type="InterPro" id="IPR016040">
    <property type="entry name" value="NAD(P)-bd_dom"/>
</dbReference>
<dbReference type="InterPro" id="IPR036291">
    <property type="entry name" value="NAD(P)-bd_dom_sf"/>
</dbReference>
<dbReference type="Proteomes" id="UP000306416">
    <property type="component" value="Unassembled WGS sequence"/>
</dbReference>
<dbReference type="PANTHER" id="PTHR43715:SF1">
    <property type="entry name" value="GDP-MANNOSE 4,6 DEHYDRATASE"/>
    <property type="match status" value="1"/>
</dbReference>
<comment type="caution">
    <text evidence="9">The sequence shown here is derived from an EMBL/GenBank/DDBJ whole genome shotgun (WGS) entry which is preliminary data.</text>
</comment>
<dbReference type="EMBL" id="SRSC01000001">
    <property type="protein sequence ID" value="TGU74976.1"/>
    <property type="molecule type" value="Genomic_DNA"/>
</dbReference>
<evidence type="ECO:0000256" key="3">
    <source>
        <dbReference type="ARBA" id="ARBA00009263"/>
    </source>
</evidence>
<reference evidence="9 10" key="1">
    <citation type="submission" date="2019-04" db="EMBL/GenBank/DDBJ databases">
        <title>Geobacter oryzae sp. nov., ferric-reducing bacteria isolated from paddy soil.</title>
        <authorList>
            <person name="Xu Z."/>
            <person name="Masuda Y."/>
            <person name="Itoh H."/>
            <person name="Senoo K."/>
        </authorList>
    </citation>
    <scope>NUCLEOTIDE SEQUENCE [LARGE SCALE GENOMIC DNA]</scope>
    <source>
        <strain evidence="9 10">Red111</strain>
    </source>
</reference>
<dbReference type="FunFam" id="3.40.50.720:FF:000924">
    <property type="entry name" value="GDP-mannose 4,6 dehydratase"/>
    <property type="match status" value="1"/>
</dbReference>
<dbReference type="Gene3D" id="3.40.50.720">
    <property type="entry name" value="NAD(P)-binding Rossmann-like Domain"/>
    <property type="match status" value="1"/>
</dbReference>
<dbReference type="GO" id="GO:0008446">
    <property type="term" value="F:GDP-mannose 4,6-dehydratase activity"/>
    <property type="evidence" value="ECO:0007669"/>
    <property type="project" value="UniProtKB-UniRule"/>
</dbReference>
<sequence length="372" mass="40923">MADSATSALCSRCNKTGTTVSSAKRERGFKLTLSRAGAPHTARKALICGISGQDGAYLAKLLLDKGYEVHGTSRDAQMCAFSSLRALGALSMVKLHSMAMNDFRSVLQVMAKVQPEEVYNLAGQSSVGLSFEQPVETLESVSIGTLNLLEAIRFLERPVKFYNAGSSECFGNTAGSPADEDTPFRPRSPYAVAKATAFWEVANYREAYNLFACTGILFNHESPLRPERFVTQKVIQAAVRIADGSEEKLHLGDLSIARDWGWAPEYVEAMWLMLQQPSPTDYVIATGEANTLQQFVEKVFESVGRDWRRYVVSDRSLLRPTDILVSCGNPGKAANDMGWRAKSKMAQVIAKILESTRNSEYFENTTGRKVTA</sequence>
<dbReference type="HAMAP" id="MF_00955">
    <property type="entry name" value="GDP_Man_dehydratase"/>
    <property type="match status" value="1"/>
</dbReference>
<keyword evidence="7" id="KW-0521">NADP</keyword>
<dbReference type="CDD" id="cd05260">
    <property type="entry name" value="GDP_MD_SDR_e"/>
    <property type="match status" value="1"/>
</dbReference>
<dbReference type="GO" id="GO:0042351">
    <property type="term" value="P:'de novo' GDP-L-fucose biosynthetic process"/>
    <property type="evidence" value="ECO:0007669"/>
    <property type="project" value="TreeGrafter"/>
</dbReference>
<protein>
    <recommendedName>
        <fullName evidence="4 7">GDP-mannose 4,6-dehydratase</fullName>
        <ecNumber evidence="4 7">4.2.1.47</ecNumber>
    </recommendedName>
    <alternativeName>
        <fullName evidence="7">GDP-D-mannose dehydratase</fullName>
    </alternativeName>
</protein>
<evidence type="ECO:0000256" key="1">
    <source>
        <dbReference type="ARBA" id="ARBA00000188"/>
    </source>
</evidence>
<dbReference type="AlphaFoldDB" id="A0A4S1CNU3"/>
<dbReference type="InterPro" id="IPR006368">
    <property type="entry name" value="GDP_Man_deHydtase"/>
</dbReference>
<feature type="domain" description="NAD(P)-binding" evidence="8">
    <location>
        <begin position="46"/>
        <end position="351"/>
    </location>
</feature>
<proteinExistence type="inferred from homology"/>
<evidence type="ECO:0000256" key="2">
    <source>
        <dbReference type="ARBA" id="ARBA00001937"/>
    </source>
</evidence>
<comment type="function">
    <text evidence="6 7">Catalyzes the conversion of GDP-D-mannose to GDP-4-dehydro-6-deoxy-D-mannose.</text>
</comment>
<name>A0A4S1CNU3_9BACT</name>
<evidence type="ECO:0000313" key="9">
    <source>
        <dbReference type="EMBL" id="TGU74976.1"/>
    </source>
</evidence>
<evidence type="ECO:0000313" key="10">
    <source>
        <dbReference type="Proteomes" id="UP000306416"/>
    </source>
</evidence>
<evidence type="ECO:0000256" key="4">
    <source>
        <dbReference type="ARBA" id="ARBA00011989"/>
    </source>
</evidence>
<accession>A0A4S1CNU3</accession>
<organism evidence="9 10">
    <name type="scientific">Geomonas terrae</name>
    <dbReference type="NCBI Taxonomy" id="2562681"/>
    <lineage>
        <taxon>Bacteria</taxon>
        <taxon>Pseudomonadati</taxon>
        <taxon>Thermodesulfobacteriota</taxon>
        <taxon>Desulfuromonadia</taxon>
        <taxon>Geobacterales</taxon>
        <taxon>Geobacteraceae</taxon>
        <taxon>Geomonas</taxon>
    </lineage>
</organism>
<dbReference type="GO" id="GO:0070401">
    <property type="term" value="F:NADP+ binding"/>
    <property type="evidence" value="ECO:0007669"/>
    <property type="project" value="UniProtKB-UniRule"/>
</dbReference>
<gene>
    <name evidence="7" type="primary">gmd</name>
    <name evidence="9" type="ORF">E4633_05835</name>
</gene>
<comment type="caution">
    <text evidence="7">Lacks conserved residue(s) required for the propagation of feature annotation.</text>
</comment>
<keyword evidence="5 7" id="KW-0456">Lyase</keyword>